<reference evidence="1 4" key="2">
    <citation type="submission" date="2016-11" db="EMBL/GenBank/DDBJ databases">
        <title>Genomic analysis of Caldithrix abyssi and proposal of a novel bacterial phylum Caldithrichaeota.</title>
        <authorList>
            <person name="Kublanov I."/>
            <person name="Sigalova O."/>
            <person name="Gavrilov S."/>
            <person name="Lebedinsky A."/>
            <person name="Ivanova N."/>
            <person name="Daum C."/>
            <person name="Reddy T."/>
            <person name="Klenk H.P."/>
            <person name="Goker M."/>
            <person name="Reva O."/>
            <person name="Miroshnichenko M."/>
            <person name="Kyprides N."/>
            <person name="Woyke T."/>
            <person name="Gelfand M."/>
        </authorList>
    </citation>
    <scope>NUCLEOTIDE SEQUENCE [LARGE SCALE GENOMIC DNA]</scope>
    <source>
        <strain evidence="1 4">LF13</strain>
    </source>
</reference>
<dbReference type="EMBL" id="CM001402">
    <property type="protein sequence ID" value="EHO42811.1"/>
    <property type="molecule type" value="Genomic_DNA"/>
</dbReference>
<dbReference type="Proteomes" id="UP000004671">
    <property type="component" value="Chromosome"/>
</dbReference>
<dbReference type="InterPro" id="IPR025529">
    <property type="entry name" value="DUF4416"/>
</dbReference>
<accession>H1XUI5</accession>
<sequence length="177" mass="20751">MGIIKEHPPVQLFAAITFNERVDLKEVFAHLQNLCGAIEERSALFDFDAFTDYYESEMGSGLEKLFITFKELIHPETLPDIKRQTNQIELEISKSKQRCVNIDPGYLTVSKVVLATTKDYAHRLYLGKGIYGDLHLVYQKKSFRIQPWTYPDYRQPLAIEFFNRLRETYRDKLEHGK</sequence>
<evidence type="ECO:0000313" key="3">
    <source>
        <dbReference type="Proteomes" id="UP000004671"/>
    </source>
</evidence>
<dbReference type="KEGG" id="caby:Cabys_2088"/>
<reference evidence="2 3" key="1">
    <citation type="submission" date="2011-09" db="EMBL/GenBank/DDBJ databases">
        <title>The permanent draft genome of Caldithrix abyssi DSM 13497.</title>
        <authorList>
            <consortium name="US DOE Joint Genome Institute (JGI-PGF)"/>
            <person name="Lucas S."/>
            <person name="Han J."/>
            <person name="Lapidus A."/>
            <person name="Bruce D."/>
            <person name="Goodwin L."/>
            <person name="Pitluck S."/>
            <person name="Peters L."/>
            <person name="Kyrpides N."/>
            <person name="Mavromatis K."/>
            <person name="Ivanova N."/>
            <person name="Mikhailova N."/>
            <person name="Chertkov O."/>
            <person name="Detter J.C."/>
            <person name="Tapia R."/>
            <person name="Han C."/>
            <person name="Land M."/>
            <person name="Hauser L."/>
            <person name="Markowitz V."/>
            <person name="Cheng J.-F."/>
            <person name="Hugenholtz P."/>
            <person name="Woyke T."/>
            <person name="Wu D."/>
            <person name="Spring S."/>
            <person name="Brambilla E."/>
            <person name="Klenk H.-P."/>
            <person name="Eisen J.A."/>
        </authorList>
    </citation>
    <scope>NUCLEOTIDE SEQUENCE [LARGE SCALE GENOMIC DNA]</scope>
    <source>
        <strain evidence="2 3">DSM 13497</strain>
    </source>
</reference>
<dbReference type="HOGENOM" id="CLU_114103_0_0_0"/>
<gene>
    <name evidence="1" type="ORF">Cabys_2088</name>
    <name evidence="2" type="ORF">Calab_3205</name>
</gene>
<dbReference type="AlphaFoldDB" id="H1XUI5"/>
<dbReference type="OrthoDB" id="9788989at2"/>
<dbReference type="STRING" id="880073.Cabys_2088"/>
<protein>
    <recommendedName>
        <fullName evidence="5">GTP-binding protein</fullName>
    </recommendedName>
</protein>
<evidence type="ECO:0000313" key="4">
    <source>
        <dbReference type="Proteomes" id="UP000183868"/>
    </source>
</evidence>
<dbReference type="Pfam" id="PF14385">
    <property type="entry name" value="DUF4416"/>
    <property type="match status" value="1"/>
</dbReference>
<evidence type="ECO:0000313" key="2">
    <source>
        <dbReference type="EMBL" id="EHO42811.1"/>
    </source>
</evidence>
<dbReference type="eggNOG" id="ENOG5032RQK">
    <property type="taxonomic scope" value="Bacteria"/>
</dbReference>
<dbReference type="InParanoid" id="H1XUI5"/>
<proteinExistence type="predicted"/>
<evidence type="ECO:0008006" key="5">
    <source>
        <dbReference type="Google" id="ProtNLM"/>
    </source>
</evidence>
<dbReference type="EMBL" id="CP018099">
    <property type="protein sequence ID" value="APF18837.1"/>
    <property type="molecule type" value="Genomic_DNA"/>
</dbReference>
<name>H1XUI5_CALAY</name>
<keyword evidence="3" id="KW-1185">Reference proteome</keyword>
<dbReference type="Proteomes" id="UP000183868">
    <property type="component" value="Chromosome"/>
</dbReference>
<dbReference type="PaxDb" id="880073-Calab_3205"/>
<evidence type="ECO:0000313" key="1">
    <source>
        <dbReference type="EMBL" id="APF18837.1"/>
    </source>
</evidence>
<dbReference type="RefSeq" id="WP_006930164.1">
    <property type="nucleotide sequence ID" value="NZ_CM001402.1"/>
</dbReference>
<organism evidence="2 3">
    <name type="scientific">Caldithrix abyssi DSM 13497</name>
    <dbReference type="NCBI Taxonomy" id="880073"/>
    <lineage>
        <taxon>Bacteria</taxon>
        <taxon>Pseudomonadati</taxon>
        <taxon>Calditrichota</taxon>
        <taxon>Calditrichia</taxon>
        <taxon>Calditrichales</taxon>
        <taxon>Calditrichaceae</taxon>
        <taxon>Caldithrix</taxon>
    </lineage>
</organism>